<evidence type="ECO:0000256" key="4">
    <source>
        <dbReference type="SAM" id="SignalP"/>
    </source>
</evidence>
<dbReference type="PROSITE" id="PS00615">
    <property type="entry name" value="C_TYPE_LECTIN_1"/>
    <property type="match status" value="1"/>
</dbReference>
<dbReference type="PANTHER" id="PTHR22799">
    <property type="entry name" value="TETRANECTIN-RELATED"/>
    <property type="match status" value="1"/>
</dbReference>
<evidence type="ECO:0000313" key="7">
    <source>
        <dbReference type="Proteomes" id="UP000075884"/>
    </source>
</evidence>
<feature type="domain" description="C-type lectin" evidence="5">
    <location>
        <begin position="362"/>
        <end position="461"/>
    </location>
</feature>
<accession>A0A182NPC8</accession>
<protein>
    <recommendedName>
        <fullName evidence="5">C-type lectin domain-containing protein</fullName>
    </recommendedName>
</protein>
<proteinExistence type="predicted"/>
<evidence type="ECO:0000313" key="6">
    <source>
        <dbReference type="EnsemblMetazoa" id="ADIR009513-PA"/>
    </source>
</evidence>
<keyword evidence="1" id="KW-0430">Lectin</keyword>
<keyword evidence="3" id="KW-0472">Membrane</keyword>
<dbReference type="VEuPathDB" id="VectorBase:ADIR009513"/>
<evidence type="ECO:0000256" key="2">
    <source>
        <dbReference type="ARBA" id="ARBA00023157"/>
    </source>
</evidence>
<dbReference type="InterPro" id="IPR018378">
    <property type="entry name" value="C-type_lectin_CS"/>
</dbReference>
<dbReference type="STRING" id="7168.A0A182NPC8"/>
<dbReference type="AlphaFoldDB" id="A0A182NPC8"/>
<dbReference type="Proteomes" id="UP000075884">
    <property type="component" value="Unassembled WGS sequence"/>
</dbReference>
<keyword evidence="3" id="KW-1133">Transmembrane helix</keyword>
<dbReference type="Gene3D" id="3.10.100.10">
    <property type="entry name" value="Mannose-Binding Protein A, subunit A"/>
    <property type="match status" value="4"/>
</dbReference>
<dbReference type="Pfam" id="PF00059">
    <property type="entry name" value="Lectin_C"/>
    <property type="match status" value="4"/>
</dbReference>
<feature type="transmembrane region" description="Helical" evidence="3">
    <location>
        <begin position="192"/>
        <end position="217"/>
    </location>
</feature>
<dbReference type="SMART" id="SM00034">
    <property type="entry name" value="CLECT"/>
    <property type="match status" value="4"/>
</dbReference>
<reference evidence="7" key="1">
    <citation type="submission" date="2013-03" db="EMBL/GenBank/DDBJ databases">
        <title>The Genome Sequence of Anopheles dirus WRAIR2.</title>
        <authorList>
            <consortium name="The Broad Institute Genomics Platform"/>
            <person name="Neafsey D.E."/>
            <person name="Walton C."/>
            <person name="Walker B."/>
            <person name="Young S.K."/>
            <person name="Zeng Q."/>
            <person name="Gargeya S."/>
            <person name="Fitzgerald M."/>
            <person name="Haas B."/>
            <person name="Abouelleil A."/>
            <person name="Allen A.W."/>
            <person name="Alvarado L."/>
            <person name="Arachchi H.M."/>
            <person name="Berlin A.M."/>
            <person name="Chapman S.B."/>
            <person name="Gainer-Dewar J."/>
            <person name="Goldberg J."/>
            <person name="Griggs A."/>
            <person name="Gujja S."/>
            <person name="Hansen M."/>
            <person name="Howarth C."/>
            <person name="Imamovic A."/>
            <person name="Ireland A."/>
            <person name="Larimer J."/>
            <person name="McCowan C."/>
            <person name="Murphy C."/>
            <person name="Pearson M."/>
            <person name="Poon T.W."/>
            <person name="Priest M."/>
            <person name="Roberts A."/>
            <person name="Saif S."/>
            <person name="Shea T."/>
            <person name="Sisk P."/>
            <person name="Sykes S."/>
            <person name="Wortman J."/>
            <person name="Nusbaum C."/>
            <person name="Birren B."/>
        </authorList>
    </citation>
    <scope>NUCLEOTIDE SEQUENCE [LARGE SCALE GENOMIC DNA]</scope>
    <source>
        <strain evidence="7">WRAIR2</strain>
    </source>
</reference>
<feature type="signal peptide" evidence="4">
    <location>
        <begin position="1"/>
        <end position="23"/>
    </location>
</feature>
<feature type="domain" description="C-type lectin" evidence="5">
    <location>
        <begin position="219"/>
        <end position="335"/>
    </location>
</feature>
<dbReference type="GO" id="GO:0030246">
    <property type="term" value="F:carbohydrate binding"/>
    <property type="evidence" value="ECO:0007669"/>
    <property type="project" value="UniProtKB-KW"/>
</dbReference>
<keyword evidence="4" id="KW-0732">Signal</keyword>
<feature type="chain" id="PRO_5008130314" description="C-type lectin domain-containing protein" evidence="4">
    <location>
        <begin position="24"/>
        <end position="614"/>
    </location>
</feature>
<feature type="domain" description="C-type lectin" evidence="5">
    <location>
        <begin position="26"/>
        <end position="137"/>
    </location>
</feature>
<dbReference type="InterPro" id="IPR001304">
    <property type="entry name" value="C-type_lectin-like"/>
</dbReference>
<keyword evidence="3" id="KW-0812">Transmembrane</keyword>
<dbReference type="InterPro" id="IPR016187">
    <property type="entry name" value="CTDL_fold"/>
</dbReference>
<dbReference type="InterPro" id="IPR051663">
    <property type="entry name" value="CLec_Tetranectin-domain"/>
</dbReference>
<organism evidence="6 7">
    <name type="scientific">Anopheles dirus</name>
    <dbReference type="NCBI Taxonomy" id="7168"/>
    <lineage>
        <taxon>Eukaryota</taxon>
        <taxon>Metazoa</taxon>
        <taxon>Ecdysozoa</taxon>
        <taxon>Arthropoda</taxon>
        <taxon>Hexapoda</taxon>
        <taxon>Insecta</taxon>
        <taxon>Pterygota</taxon>
        <taxon>Neoptera</taxon>
        <taxon>Endopterygota</taxon>
        <taxon>Diptera</taxon>
        <taxon>Nematocera</taxon>
        <taxon>Culicoidea</taxon>
        <taxon>Culicidae</taxon>
        <taxon>Anophelinae</taxon>
        <taxon>Anopheles</taxon>
    </lineage>
</organism>
<dbReference type="SUPFAM" id="SSF56436">
    <property type="entry name" value="C-type lectin-like"/>
    <property type="match status" value="4"/>
</dbReference>
<name>A0A182NPC8_9DIPT</name>
<sequence>MHAGLIALATVAIVVASLPTAHALRYTVHHNKVTFYRAWTRCLILGGYLATPELPSQNAAIWEAIKKTDRTTELYWLAGTDNGLERSWIWVTSNRPVGSIRGYDNWAAGEPNNGQPGENCLVMGFDGTGKCTDHYQYQYMIIIKVNQVEEMLPTALIAASTRAFSAADSMEAKCPPYWRHVCQAAKKFDDTWLMTAGLVVLAIVAIAASTLPSTLALRYTVHTTKVSFYEAWTQCIGRGGYLAAPETAQQNEAIWNAIKKTGGTSKSYWLAGTDNGSEGTWIWISRNKPVGSVGGYINWASGAPNVGKTNQNCLMLQDEGTAKWVDAACDDTAYYHLVAVPKMASKILVLTLCLALFAIEAHGFKRYVGYRRNLNYFAAWQACRLMGGSLASIESADENGRVVDAIKAAGNFASHWLIGGTDIGIEGRFVWIGINKELTSSMYTNWATGEPSDTNGSKDCIMNTELILLAIVAVAASTLPATVAHRYSVHSTKVEFFEAWTQCIIKGGRLATPDTAQENEAISSAIKKAGSTGSHWLAGTDIGIENSWIWITTNVPVGIDNGYLNWASGEPNNSQGKENCVVMSSDGTAKWNDVGCDALNNYVCEYAAPSRDSH</sequence>
<keyword evidence="7" id="KW-1185">Reference proteome</keyword>
<dbReference type="PANTHER" id="PTHR22799:SF6">
    <property type="entry name" value="C-TYPE LECTIN DOMAIN FAMILY 4 MEMBER M-LIKE"/>
    <property type="match status" value="1"/>
</dbReference>
<dbReference type="CDD" id="cd00037">
    <property type="entry name" value="CLECT"/>
    <property type="match status" value="3"/>
</dbReference>
<dbReference type="EnsemblMetazoa" id="ADIR009513-RA">
    <property type="protein sequence ID" value="ADIR009513-PA"/>
    <property type="gene ID" value="ADIR009513"/>
</dbReference>
<evidence type="ECO:0000256" key="1">
    <source>
        <dbReference type="ARBA" id="ARBA00022734"/>
    </source>
</evidence>
<feature type="domain" description="C-type lectin" evidence="5">
    <location>
        <begin position="482"/>
        <end position="605"/>
    </location>
</feature>
<dbReference type="PROSITE" id="PS50041">
    <property type="entry name" value="C_TYPE_LECTIN_2"/>
    <property type="match status" value="4"/>
</dbReference>
<evidence type="ECO:0000259" key="5">
    <source>
        <dbReference type="PROSITE" id="PS50041"/>
    </source>
</evidence>
<dbReference type="GO" id="GO:0005615">
    <property type="term" value="C:extracellular space"/>
    <property type="evidence" value="ECO:0007669"/>
    <property type="project" value="TreeGrafter"/>
</dbReference>
<evidence type="ECO:0000256" key="3">
    <source>
        <dbReference type="SAM" id="Phobius"/>
    </source>
</evidence>
<reference evidence="6" key="2">
    <citation type="submission" date="2020-05" db="UniProtKB">
        <authorList>
            <consortium name="EnsemblMetazoa"/>
        </authorList>
    </citation>
    <scope>IDENTIFICATION</scope>
    <source>
        <strain evidence="6">WRAIR2</strain>
    </source>
</reference>
<dbReference type="InterPro" id="IPR016186">
    <property type="entry name" value="C-type_lectin-like/link_sf"/>
</dbReference>
<keyword evidence="2" id="KW-1015">Disulfide bond</keyword>